<dbReference type="SMART" id="SM00368">
    <property type="entry name" value="LRR_RI"/>
    <property type="match status" value="3"/>
</dbReference>
<dbReference type="InParanoid" id="G4YUM2"/>
<dbReference type="Proteomes" id="UP000002640">
    <property type="component" value="Unassembled WGS sequence"/>
</dbReference>
<proteinExistence type="predicted"/>
<reference evidence="2 3" key="1">
    <citation type="journal article" date="2006" name="Science">
        <title>Phytophthora genome sequences uncover evolutionary origins and mechanisms of pathogenesis.</title>
        <authorList>
            <person name="Tyler B.M."/>
            <person name="Tripathy S."/>
            <person name="Zhang X."/>
            <person name="Dehal P."/>
            <person name="Jiang R.H."/>
            <person name="Aerts A."/>
            <person name="Arredondo F.D."/>
            <person name="Baxter L."/>
            <person name="Bensasson D."/>
            <person name="Beynon J.L."/>
            <person name="Chapman J."/>
            <person name="Damasceno C.M."/>
            <person name="Dorrance A.E."/>
            <person name="Dou D."/>
            <person name="Dickerman A.W."/>
            <person name="Dubchak I.L."/>
            <person name="Garbelotto M."/>
            <person name="Gijzen M."/>
            <person name="Gordon S.G."/>
            <person name="Govers F."/>
            <person name="Grunwald N.J."/>
            <person name="Huang W."/>
            <person name="Ivors K.L."/>
            <person name="Jones R.W."/>
            <person name="Kamoun S."/>
            <person name="Krampis K."/>
            <person name="Lamour K.H."/>
            <person name="Lee M.K."/>
            <person name="McDonald W.H."/>
            <person name="Medina M."/>
            <person name="Meijer H.J."/>
            <person name="Nordberg E.K."/>
            <person name="Maclean D.J."/>
            <person name="Ospina-Giraldo M.D."/>
            <person name="Morris P.F."/>
            <person name="Phuntumart V."/>
            <person name="Putnam N.H."/>
            <person name="Rash S."/>
            <person name="Rose J.K."/>
            <person name="Sakihama Y."/>
            <person name="Salamov A.A."/>
            <person name="Savidor A."/>
            <person name="Scheuring C.F."/>
            <person name="Smith B.M."/>
            <person name="Sobral B.W."/>
            <person name="Terry A."/>
            <person name="Torto-Alalibo T.A."/>
            <person name="Win J."/>
            <person name="Xu Z."/>
            <person name="Zhang H."/>
            <person name="Grigoriev I.V."/>
            <person name="Rokhsar D.S."/>
            <person name="Boore J.L."/>
        </authorList>
    </citation>
    <scope>NUCLEOTIDE SEQUENCE [LARGE SCALE GENOMIC DNA]</scope>
    <source>
        <strain evidence="2 3">P6497</strain>
    </source>
</reference>
<dbReference type="OMA" id="AQNPLGD"/>
<name>G4YUM2_PHYSP</name>
<dbReference type="GeneID" id="20655270"/>
<feature type="region of interest" description="Disordered" evidence="1">
    <location>
        <begin position="542"/>
        <end position="564"/>
    </location>
</feature>
<dbReference type="GO" id="GO:0005829">
    <property type="term" value="C:cytosol"/>
    <property type="evidence" value="ECO:0007669"/>
    <property type="project" value="TreeGrafter"/>
</dbReference>
<dbReference type="KEGG" id="psoj:PHYSODRAFT_480543"/>
<evidence type="ECO:0000256" key="1">
    <source>
        <dbReference type="SAM" id="MobiDB-lite"/>
    </source>
</evidence>
<organism evidence="2 3">
    <name type="scientific">Phytophthora sojae (strain P6497)</name>
    <name type="common">Soybean stem and root rot agent</name>
    <name type="synonym">Phytophthora megasperma f. sp. glycines</name>
    <dbReference type="NCBI Taxonomy" id="1094619"/>
    <lineage>
        <taxon>Eukaryota</taxon>
        <taxon>Sar</taxon>
        <taxon>Stramenopiles</taxon>
        <taxon>Oomycota</taxon>
        <taxon>Peronosporomycetes</taxon>
        <taxon>Peronosporales</taxon>
        <taxon>Peronosporaceae</taxon>
        <taxon>Phytophthora</taxon>
    </lineage>
</organism>
<gene>
    <name evidence="2" type="ORF">PHYSODRAFT_480543</name>
</gene>
<dbReference type="Pfam" id="PF13516">
    <property type="entry name" value="LRR_6"/>
    <property type="match status" value="2"/>
</dbReference>
<dbReference type="Pfam" id="PF13913">
    <property type="entry name" value="zf-C2HC_2"/>
    <property type="match status" value="2"/>
</dbReference>
<accession>G4YUM2</accession>
<dbReference type="GO" id="GO:0005096">
    <property type="term" value="F:GTPase activator activity"/>
    <property type="evidence" value="ECO:0007669"/>
    <property type="project" value="InterPro"/>
</dbReference>
<dbReference type="Gene3D" id="3.80.10.10">
    <property type="entry name" value="Ribonuclease Inhibitor"/>
    <property type="match status" value="3"/>
</dbReference>
<dbReference type="GO" id="GO:0005634">
    <property type="term" value="C:nucleus"/>
    <property type="evidence" value="ECO:0007669"/>
    <property type="project" value="TreeGrafter"/>
</dbReference>
<dbReference type="GO" id="GO:0031267">
    <property type="term" value="F:small GTPase binding"/>
    <property type="evidence" value="ECO:0007669"/>
    <property type="project" value="TreeGrafter"/>
</dbReference>
<dbReference type="Gene3D" id="3.30.160.60">
    <property type="entry name" value="Classic Zinc Finger"/>
    <property type="match status" value="1"/>
</dbReference>
<evidence type="ECO:0000313" key="3">
    <source>
        <dbReference type="Proteomes" id="UP000002640"/>
    </source>
</evidence>
<dbReference type="GO" id="GO:0006913">
    <property type="term" value="P:nucleocytoplasmic transport"/>
    <property type="evidence" value="ECO:0007669"/>
    <property type="project" value="TreeGrafter"/>
</dbReference>
<dbReference type="InterPro" id="IPR001611">
    <property type="entry name" value="Leu-rich_rpt"/>
</dbReference>
<dbReference type="EMBL" id="JH159152">
    <property type="protein sequence ID" value="EGZ25477.1"/>
    <property type="molecule type" value="Genomic_DNA"/>
</dbReference>
<dbReference type="SMR" id="G4YUM2"/>
<dbReference type="AlphaFoldDB" id="G4YUM2"/>
<dbReference type="PANTHER" id="PTHR24113">
    <property type="entry name" value="RAN GTPASE-ACTIVATING PROTEIN 1"/>
    <property type="match status" value="1"/>
</dbReference>
<sequence length="636" mass="70623">MEARAKVKVRGTAGCELLRHFESVDPRAAEGLRREKPSDVPPDLDVLLEEETRRSITDAYQRLLFEVKVLHRKGNFKSSQGDVIVQRVRDIASGGKTVLDLSGFLIFDEFVELLVPYLRSKTCRLVALNLSRTSLGVQAAIDIAKATNSTLQTLQFSDSPIPVESIRAQAADKGSVDLSGHGFNHLDAAAIGVLIEREHKKIHKVDLSGNSLTGPKANVFHGTTTIFEYLKSCRQLTELNFGAANLRSDGLVAFANVIHDFPLLEKLDLSRNRLVHNSTDEKRLSGLESLCNALWRVKTLRELSLTECQISCEGMSEIATVLRKFNSTLRTLNITDNPDIRSLGYRSLVKSLALNHKITEVILNPASKYEKYVNRAKELLAVNALLNAVQKDAKRFAGFPALTEPQRTNFVNKLERFSESELRQLHEESIVENATKFSDEKEATGLSTLRHYAVMEQYAPLKRLLWAVATKTLLSARTTRKPPLTAVMKTMGISPRLFSCAGLKAGPVTRLCHVCGRQYGLSSFEIHLKQCKKLWVQTEELKPKNERRPIPKTPPGIGEGGGGMTRQEIEALNQAAQEAYNVHGMETCEFCGRTFAEGRLAIHNKSCTADSVAKKVADGAAPRNKKGECRITPWNT</sequence>
<dbReference type="InterPro" id="IPR032675">
    <property type="entry name" value="LRR_dom_sf"/>
</dbReference>
<protein>
    <submittedName>
        <fullName evidence="2">Uncharacterized protein</fullName>
    </submittedName>
</protein>
<dbReference type="RefSeq" id="XP_009520765.1">
    <property type="nucleotide sequence ID" value="XM_009522470.1"/>
</dbReference>
<keyword evidence="3" id="KW-1185">Reference proteome</keyword>
<dbReference type="InterPro" id="IPR027038">
    <property type="entry name" value="RanGap"/>
</dbReference>
<dbReference type="GO" id="GO:0048471">
    <property type="term" value="C:perinuclear region of cytoplasm"/>
    <property type="evidence" value="ECO:0007669"/>
    <property type="project" value="TreeGrafter"/>
</dbReference>
<dbReference type="PANTHER" id="PTHR24113:SF15">
    <property type="entry name" value="NACHT DOMAIN-CONTAINING PROTEIN"/>
    <property type="match status" value="1"/>
</dbReference>
<dbReference type="SUPFAM" id="SSF52047">
    <property type="entry name" value="RNI-like"/>
    <property type="match status" value="1"/>
</dbReference>
<evidence type="ECO:0000313" key="2">
    <source>
        <dbReference type="EMBL" id="EGZ25477.1"/>
    </source>
</evidence>